<dbReference type="GeneID" id="66059737"/>
<dbReference type="RefSeq" id="XP_042931054.1">
    <property type="nucleotide sequence ID" value="XM_043075120.1"/>
</dbReference>
<evidence type="ECO:0000313" key="1">
    <source>
        <dbReference type="EMBL" id="CDP94153.1"/>
    </source>
</evidence>
<protein>
    <submittedName>
        <fullName evidence="1 4">Bm385</fullName>
    </submittedName>
</protein>
<sequence>MVRRSEVAISSAPRIGKILLNHCNATTYSKAKIRAKKQYLTDFSHQIS</sequence>
<reference evidence="1 3" key="1">
    <citation type="journal article" date="2007" name="Science">
        <title>Draft genome of the filarial nematode parasite Brugia malayi.</title>
        <authorList>
            <person name="Ghedin E."/>
            <person name="Wang S."/>
            <person name="Spiro D."/>
            <person name="Caler E."/>
            <person name="Zhao Q."/>
            <person name="Crabtree J."/>
            <person name="Allen J.E."/>
            <person name="Delcher A.L."/>
            <person name="Guiliano D.B."/>
            <person name="Miranda-Saavedra D."/>
            <person name="Angiuoli S.V."/>
            <person name="Creasy T."/>
            <person name="Amedeo P."/>
            <person name="Haas B."/>
            <person name="El-Sayed N.M."/>
            <person name="Wortman J.R."/>
            <person name="Feldblyum T."/>
            <person name="Tallon L."/>
            <person name="Schatz M."/>
            <person name="Shumway M."/>
            <person name="Koo H."/>
            <person name="Salzberg S.L."/>
            <person name="Schobel S."/>
            <person name="Pertea M."/>
            <person name="Pop M."/>
            <person name="White O."/>
            <person name="Barton G.J."/>
            <person name="Carlow C.K."/>
            <person name="Crawford M.J."/>
            <person name="Daub J."/>
            <person name="Dimmic M.W."/>
            <person name="Estes C.F."/>
            <person name="Foster J.M."/>
            <person name="Ganatra M."/>
            <person name="Gregory W.F."/>
            <person name="Johnson N.M."/>
            <person name="Jin J."/>
            <person name="Komuniecki R."/>
            <person name="Korf I."/>
            <person name="Kumar S."/>
            <person name="Laney S."/>
            <person name="Li B.W."/>
            <person name="Li W."/>
            <person name="Lindblom T.H."/>
            <person name="Lustigman S."/>
            <person name="Ma D."/>
            <person name="Maina C.V."/>
            <person name="Martin D.M."/>
            <person name="McCarter J.P."/>
            <person name="McReynolds L."/>
            <person name="Mitreva M."/>
            <person name="Nutman T.B."/>
            <person name="Parkinson J."/>
            <person name="Peregrin-Alvarez J.M."/>
            <person name="Poole C."/>
            <person name="Ren Q."/>
            <person name="Saunders L."/>
            <person name="Sluder A.E."/>
            <person name="Smith K."/>
            <person name="Stanke M."/>
            <person name="Unnasch T.R."/>
            <person name="Ware J."/>
            <person name="Wei A.D."/>
            <person name="Weil G."/>
            <person name="Williams D.J."/>
            <person name="Zhang Y."/>
            <person name="Williams S.A."/>
            <person name="Fraser-Liggett C."/>
            <person name="Slatko B."/>
            <person name="Blaxter M.L."/>
            <person name="Scott A.L."/>
        </authorList>
    </citation>
    <scope>NUCLEOTIDE SEQUENCE</scope>
    <source>
        <strain evidence="1 3">FR3</strain>
    </source>
</reference>
<evidence type="ECO:0000313" key="4">
    <source>
        <dbReference type="WBParaSite" id="Bm385.1"/>
    </source>
</evidence>
<accession>A0A0J9XS00</accession>
<dbReference type="WBParaSite" id="Bm385.1">
    <property type="protein sequence ID" value="Bm385.1"/>
    <property type="gene ID" value="WBGene00220646"/>
</dbReference>
<dbReference type="AlphaFoldDB" id="A0A0J9XS00"/>
<dbReference type="KEGG" id="bmy:BM_BM385"/>
<accession>A0A4E9EXY0</accession>
<dbReference type="WormBase" id="Bm385">
    <property type="protein sequence ID" value="BM28581"/>
    <property type="gene ID" value="WBGene00220646"/>
</dbReference>
<organism evidence="1">
    <name type="scientific">Brugia malayi</name>
    <name type="common">Filarial nematode worm</name>
    <dbReference type="NCBI Taxonomy" id="6279"/>
    <lineage>
        <taxon>Eukaryota</taxon>
        <taxon>Metazoa</taxon>
        <taxon>Ecdysozoa</taxon>
        <taxon>Nematoda</taxon>
        <taxon>Chromadorea</taxon>
        <taxon>Rhabditida</taxon>
        <taxon>Spirurina</taxon>
        <taxon>Spiruromorpha</taxon>
        <taxon>Filarioidea</taxon>
        <taxon>Onchocercidae</taxon>
        <taxon>Brugia</taxon>
    </lineage>
</organism>
<evidence type="ECO:0000313" key="3">
    <source>
        <dbReference type="Proteomes" id="UP000006672"/>
    </source>
</evidence>
<reference evidence="1" key="2">
    <citation type="submission" date="2012-12" db="EMBL/GenBank/DDBJ databases">
        <authorList>
            <person name="Gao Y.W."/>
            <person name="Fan S.T."/>
            <person name="Sun H.T."/>
            <person name="Wang Z."/>
            <person name="Gao X.L."/>
            <person name="Li Y.G."/>
            <person name="Wang T.C."/>
            <person name="Zhang K."/>
            <person name="Xu W.W."/>
            <person name="Yu Z.J."/>
            <person name="Xia X.Z."/>
        </authorList>
    </citation>
    <scope>NUCLEOTIDE SEQUENCE</scope>
    <source>
        <strain evidence="1">FR3</strain>
    </source>
</reference>
<gene>
    <name evidence="1 4 5" type="ORF">Bm385</name>
    <name evidence="2" type="ORF">BM_BM385</name>
    <name evidence="1" type="ORF">BM_Bm385</name>
</gene>
<proteinExistence type="predicted"/>
<dbReference type="EMBL" id="CAAKNF010000196">
    <property type="protein sequence ID" value="VIO88695.1"/>
    <property type="molecule type" value="Genomic_DNA"/>
</dbReference>
<keyword evidence="3" id="KW-1185">Reference proteome</keyword>
<name>A0A0J9XS00_BRUMA</name>
<reference evidence="2" key="3">
    <citation type="submission" date="2019-04" db="EMBL/GenBank/DDBJ databases">
        <authorList>
            <person name="Howe K."/>
            <person name="Paulini M."/>
            <person name="Williams G."/>
        </authorList>
    </citation>
    <scope>NUCLEOTIDE SEQUENCE [LARGE SCALE GENOMIC DNA]</scope>
    <source>
        <strain evidence="2">FR3</strain>
    </source>
</reference>
<dbReference type="EMBL" id="LN856924">
    <property type="protein sequence ID" value="CDP94153.1"/>
    <property type="molecule type" value="Genomic_DNA"/>
</dbReference>
<dbReference type="Proteomes" id="UP000006672">
    <property type="component" value="Unassembled WGS sequence"/>
</dbReference>
<evidence type="ECO:0000313" key="5">
    <source>
        <dbReference type="WormBase" id="Bm385"/>
    </source>
</evidence>
<dbReference type="CTD" id="66059737"/>
<evidence type="ECO:0000313" key="2">
    <source>
        <dbReference type="EMBL" id="VIO88695.1"/>
    </source>
</evidence>
<reference evidence="4" key="4">
    <citation type="submission" date="2019-12" db="UniProtKB">
        <authorList>
            <consortium name="WormBaseParasite"/>
        </authorList>
    </citation>
    <scope>IDENTIFICATION</scope>
</reference>